<dbReference type="InterPro" id="IPR012932">
    <property type="entry name" value="VKOR"/>
</dbReference>
<evidence type="ECO:0000256" key="4">
    <source>
        <dbReference type="ARBA" id="ARBA00022719"/>
    </source>
</evidence>
<name>A0A6G4TVP7_9ACTN</name>
<comment type="caution">
    <text evidence="12">The sequence shown here is derived from an EMBL/GenBank/DDBJ whole genome shotgun (WGS) entry which is preliminary data.</text>
</comment>
<evidence type="ECO:0000256" key="6">
    <source>
        <dbReference type="ARBA" id="ARBA00023002"/>
    </source>
</evidence>
<evidence type="ECO:0000259" key="11">
    <source>
        <dbReference type="SMART" id="SM00756"/>
    </source>
</evidence>
<dbReference type="GO" id="GO:0048038">
    <property type="term" value="F:quinone binding"/>
    <property type="evidence" value="ECO:0007669"/>
    <property type="project" value="UniProtKB-KW"/>
</dbReference>
<feature type="transmembrane region" description="Helical" evidence="10">
    <location>
        <begin position="115"/>
        <end position="136"/>
    </location>
</feature>
<comment type="subcellular location">
    <subcellularLocation>
        <location evidence="1">Membrane</location>
        <topology evidence="1">Multi-pass membrane protein</topology>
    </subcellularLocation>
</comment>
<evidence type="ECO:0000256" key="3">
    <source>
        <dbReference type="ARBA" id="ARBA00022692"/>
    </source>
</evidence>
<keyword evidence="9" id="KW-0676">Redox-active center</keyword>
<evidence type="ECO:0000256" key="5">
    <source>
        <dbReference type="ARBA" id="ARBA00022989"/>
    </source>
</evidence>
<feature type="transmembrane region" description="Helical" evidence="10">
    <location>
        <begin position="142"/>
        <end position="165"/>
    </location>
</feature>
<evidence type="ECO:0000256" key="1">
    <source>
        <dbReference type="ARBA" id="ARBA00004141"/>
    </source>
</evidence>
<feature type="transmembrane region" description="Helical" evidence="10">
    <location>
        <begin position="28"/>
        <end position="47"/>
    </location>
</feature>
<dbReference type="GO" id="GO:0016491">
    <property type="term" value="F:oxidoreductase activity"/>
    <property type="evidence" value="ECO:0007669"/>
    <property type="project" value="UniProtKB-KW"/>
</dbReference>
<dbReference type="InterPro" id="IPR038354">
    <property type="entry name" value="VKOR_sf"/>
</dbReference>
<keyword evidence="8" id="KW-1015">Disulfide bond</keyword>
<evidence type="ECO:0000313" key="12">
    <source>
        <dbReference type="EMBL" id="NGN63071.1"/>
    </source>
</evidence>
<keyword evidence="7 10" id="KW-0472">Membrane</keyword>
<evidence type="ECO:0000256" key="8">
    <source>
        <dbReference type="ARBA" id="ARBA00023157"/>
    </source>
</evidence>
<dbReference type="CDD" id="cd12922">
    <property type="entry name" value="VKOR_5"/>
    <property type="match status" value="1"/>
</dbReference>
<dbReference type="Pfam" id="PF07884">
    <property type="entry name" value="VKOR"/>
    <property type="match status" value="1"/>
</dbReference>
<feature type="transmembrane region" description="Helical" evidence="10">
    <location>
        <begin position="90"/>
        <end position="108"/>
    </location>
</feature>
<dbReference type="Gene3D" id="1.20.1440.130">
    <property type="entry name" value="VKOR domain"/>
    <property type="match status" value="1"/>
</dbReference>
<dbReference type="Proteomes" id="UP000481583">
    <property type="component" value="Unassembled WGS sequence"/>
</dbReference>
<sequence>MTTMAADSTRTPREQEESRSQLVGAGRAFAWLLIIGGALGVMSSAIITHDKEKLLADPGYRPPCSFSPIFSCGDIMESWQASFFGFPNPWIGWVTYSMLVAIGVSLLAGGRFARWWWVGLWAGTLFGAAFVTFLQYTSLYEVQKLCIWCMIAWVVTIALFWYTTVHNIKTGVFPVSEGVRKNVTEFHWVVPVLWYAAIFMAMYAKWGSKLWA</sequence>
<gene>
    <name evidence="12" type="ORF">G5C51_04010</name>
</gene>
<dbReference type="SMART" id="SM00756">
    <property type="entry name" value="VKc"/>
    <property type="match status" value="1"/>
</dbReference>
<evidence type="ECO:0000313" key="13">
    <source>
        <dbReference type="Proteomes" id="UP000481583"/>
    </source>
</evidence>
<dbReference type="RefSeq" id="WP_165231704.1">
    <property type="nucleotide sequence ID" value="NZ_JAAKZV010000008.1"/>
</dbReference>
<dbReference type="InterPro" id="IPR041714">
    <property type="entry name" value="VKOR_Actinobacteria"/>
</dbReference>
<feature type="transmembrane region" description="Helical" evidence="10">
    <location>
        <begin position="186"/>
        <end position="206"/>
    </location>
</feature>
<evidence type="ECO:0000256" key="7">
    <source>
        <dbReference type="ARBA" id="ARBA00023136"/>
    </source>
</evidence>
<dbReference type="AlphaFoldDB" id="A0A6G4TVP7"/>
<keyword evidence="3 10" id="KW-0812">Transmembrane</keyword>
<keyword evidence="5 10" id="KW-1133">Transmembrane helix</keyword>
<evidence type="ECO:0000256" key="10">
    <source>
        <dbReference type="SAM" id="Phobius"/>
    </source>
</evidence>
<proteinExistence type="inferred from homology"/>
<organism evidence="12 13">
    <name type="scientific">Streptomyces coryli</name>
    <dbReference type="NCBI Taxonomy" id="1128680"/>
    <lineage>
        <taxon>Bacteria</taxon>
        <taxon>Bacillati</taxon>
        <taxon>Actinomycetota</taxon>
        <taxon>Actinomycetes</taxon>
        <taxon>Kitasatosporales</taxon>
        <taxon>Streptomycetaceae</taxon>
        <taxon>Streptomyces</taxon>
    </lineage>
</organism>
<dbReference type="EMBL" id="JAAKZV010000008">
    <property type="protein sequence ID" value="NGN63071.1"/>
    <property type="molecule type" value="Genomic_DNA"/>
</dbReference>
<evidence type="ECO:0000256" key="9">
    <source>
        <dbReference type="ARBA" id="ARBA00023284"/>
    </source>
</evidence>
<accession>A0A6G4TVP7</accession>
<reference evidence="12 13" key="1">
    <citation type="submission" date="2020-02" db="EMBL/GenBank/DDBJ databases">
        <title>Whole-genome analyses of novel actinobacteria.</title>
        <authorList>
            <person name="Sahin N."/>
        </authorList>
    </citation>
    <scope>NUCLEOTIDE SEQUENCE [LARGE SCALE GENOMIC DNA]</scope>
    <source>
        <strain evidence="12 13">A7024</strain>
    </source>
</reference>
<protein>
    <submittedName>
        <fullName evidence="12">Vitamin K epoxide reductase family protein</fullName>
    </submittedName>
</protein>
<keyword evidence="6" id="KW-0560">Oxidoreductase</keyword>
<feature type="domain" description="Vitamin K epoxide reductase" evidence="11">
    <location>
        <begin position="26"/>
        <end position="167"/>
    </location>
</feature>
<dbReference type="GO" id="GO:0016020">
    <property type="term" value="C:membrane"/>
    <property type="evidence" value="ECO:0007669"/>
    <property type="project" value="UniProtKB-SubCell"/>
</dbReference>
<keyword evidence="4" id="KW-0874">Quinone</keyword>
<comment type="similarity">
    <text evidence="2">Belongs to the VKOR family.</text>
</comment>
<keyword evidence="13" id="KW-1185">Reference proteome</keyword>
<evidence type="ECO:0000256" key="2">
    <source>
        <dbReference type="ARBA" id="ARBA00006214"/>
    </source>
</evidence>